<evidence type="ECO:0000313" key="2">
    <source>
        <dbReference type="EMBL" id="VYT52379.1"/>
    </source>
</evidence>
<gene>
    <name evidence="2" type="ORF">CBLFYP116_04920</name>
</gene>
<organism evidence="2">
    <name type="scientific">Enterocloster bolteae</name>
    <dbReference type="NCBI Taxonomy" id="208479"/>
    <lineage>
        <taxon>Bacteria</taxon>
        <taxon>Bacillati</taxon>
        <taxon>Bacillota</taxon>
        <taxon>Clostridia</taxon>
        <taxon>Lachnospirales</taxon>
        <taxon>Lachnospiraceae</taxon>
        <taxon>Enterocloster</taxon>
    </lineage>
</organism>
<accession>A0A6N2XD98</accession>
<dbReference type="EMBL" id="CACRTF010000017">
    <property type="protein sequence ID" value="VYT52379.1"/>
    <property type="molecule type" value="Genomic_DNA"/>
</dbReference>
<dbReference type="AlphaFoldDB" id="A0A6N2XD98"/>
<sequence length="444" mass="52057">MVYLFVDANIYIGSGYVFNNDFFSAVEKYSLDGEVKLLTCSICSNEVKMHIKADVEEIIREVNKKIKKGIFFALKSDTRYKDSYIRVDEVQAIQSLTSGFENYLSRVEAEVFPIEGIGIEELMEDYYHMNPPFEPKKPKEFKDAIMIKALKNYQKYIGEEIHILSDDEGFRTSFLNDKSFIVYQYHKKFLQFLSRRKEVCYAFEKYCQDERNGDITRIICEYIQDCEFCNYDEPEFELLDTIEIDDIQTEFLYCEIVDKENVKIHVSADIDIKINARYLDEENSCYDHEEKEYIYRSYLDVVERHGIQMEIVLNGEYTMDESDEEDIIEKYGCNVYSADTEAFDLPIELNELTLYDLISCNEYVPAKDSAWFKENSVYCDECGKRIGFSGVECYFTCNDAPLCDECMVDNEHGFVCPNCSKKYPEFMRGNSGMFCIDCEQDLDI</sequence>
<dbReference type="InterPro" id="IPR032557">
    <property type="entry name" value="DUF4935"/>
</dbReference>
<evidence type="ECO:0000259" key="1">
    <source>
        <dbReference type="Pfam" id="PF16289"/>
    </source>
</evidence>
<protein>
    <recommendedName>
        <fullName evidence="1">DUF4935 domain-containing protein</fullName>
    </recommendedName>
</protein>
<dbReference type="Pfam" id="PF16289">
    <property type="entry name" value="PIN_12"/>
    <property type="match status" value="1"/>
</dbReference>
<dbReference type="GeneID" id="23113231"/>
<name>A0A6N2XD98_9FIRM</name>
<proteinExistence type="predicted"/>
<dbReference type="RefSeq" id="WP_002575407.1">
    <property type="nucleotide sequence ID" value="NZ_BAABZS010000001.1"/>
</dbReference>
<feature type="domain" description="DUF4935" evidence="1">
    <location>
        <begin position="4"/>
        <end position="170"/>
    </location>
</feature>
<reference evidence="2" key="1">
    <citation type="submission" date="2019-11" db="EMBL/GenBank/DDBJ databases">
        <authorList>
            <person name="Feng L."/>
        </authorList>
    </citation>
    <scope>NUCLEOTIDE SEQUENCE</scope>
    <source>
        <strain evidence="2">CbolteaeLFYP116</strain>
    </source>
</reference>